<dbReference type="STRING" id="189918.Mkms_3564"/>
<accession>A1UIV0</accession>
<evidence type="ECO:0000313" key="1">
    <source>
        <dbReference type="EMBL" id="ABL92758.1"/>
    </source>
</evidence>
<dbReference type="AlphaFoldDB" id="A1UIV0"/>
<organism evidence="1">
    <name type="scientific">Mycobacterium sp. (strain KMS)</name>
    <dbReference type="NCBI Taxonomy" id="189918"/>
    <lineage>
        <taxon>Bacteria</taxon>
        <taxon>Bacillati</taxon>
        <taxon>Actinomycetota</taxon>
        <taxon>Actinomycetes</taxon>
        <taxon>Mycobacteriales</taxon>
        <taxon>Mycobacteriaceae</taxon>
        <taxon>Mycobacterium</taxon>
    </lineage>
</organism>
<protein>
    <submittedName>
        <fullName evidence="1">Uncharacterized protein</fullName>
    </submittedName>
</protein>
<dbReference type="EMBL" id="CP000518">
    <property type="protein sequence ID" value="ABL92758.1"/>
    <property type="molecule type" value="Genomic_DNA"/>
</dbReference>
<dbReference type="HOGENOM" id="CLU_2494615_0_0_11"/>
<name>A1UIV0_MYCSK</name>
<reference evidence="1" key="1">
    <citation type="submission" date="2006-12" db="EMBL/GenBank/DDBJ databases">
        <title>Complete sequence of chromosome of Mycobacterium sp. KMS.</title>
        <authorList>
            <consortium name="US DOE Joint Genome Institute"/>
            <person name="Copeland A."/>
            <person name="Lucas S."/>
            <person name="Lapidus A."/>
            <person name="Barry K."/>
            <person name="Detter J.C."/>
            <person name="Glavina del Rio T."/>
            <person name="Hammon N."/>
            <person name="Israni S."/>
            <person name="Dalin E."/>
            <person name="Tice H."/>
            <person name="Pitluck S."/>
            <person name="Kiss H."/>
            <person name="Brettin T."/>
            <person name="Bruce D."/>
            <person name="Han C."/>
            <person name="Tapia R."/>
            <person name="Gilna P."/>
            <person name="Schmutz J."/>
            <person name="Larimer F."/>
            <person name="Land M."/>
            <person name="Hauser L."/>
            <person name="Kyrpides N."/>
            <person name="Mikhailova N."/>
            <person name="Miller C.D."/>
            <person name="Richardson P."/>
        </authorList>
    </citation>
    <scope>NUCLEOTIDE SEQUENCE [LARGE SCALE GENOMIC DNA]</scope>
    <source>
        <strain evidence="1">KMS</strain>
    </source>
</reference>
<gene>
    <name evidence="1" type="ordered locus">Mkms_3564</name>
</gene>
<sequence length="86" mass="9087">MTASRNDEHDTGGGLYRCLGLSIAVGPTADAIVTGAATAEDAWDLWLYWLTPSDLLDAARELIAADERGEDIATALAGWAALRGLR</sequence>
<proteinExistence type="predicted"/>
<dbReference type="KEGG" id="mkm:Mkms_3564"/>